<organism evidence="1 2">
    <name type="scientific">Vibrio ishigakensis</name>
    <dbReference type="NCBI Taxonomy" id="1481914"/>
    <lineage>
        <taxon>Bacteria</taxon>
        <taxon>Pseudomonadati</taxon>
        <taxon>Pseudomonadota</taxon>
        <taxon>Gammaproteobacteria</taxon>
        <taxon>Vibrionales</taxon>
        <taxon>Vibrionaceae</taxon>
        <taxon>Vibrio</taxon>
    </lineage>
</organism>
<proteinExistence type="predicted"/>
<dbReference type="STRING" id="1481914.JCM19241_5311"/>
<comment type="caution">
    <text evidence="1">The sequence shown here is derived from an EMBL/GenBank/DDBJ whole genome shotgun (WGS) entry which is preliminary data.</text>
</comment>
<reference evidence="1 2" key="1">
    <citation type="submission" date="2015-01" db="EMBL/GenBank/DDBJ databases">
        <title>Vibrio sp. C94 JCM 19241 whole genome shotgun sequence.</title>
        <authorList>
            <person name="Sawabe T."/>
            <person name="Meirelles P."/>
            <person name="Feng G."/>
            <person name="Sayaka M."/>
            <person name="Hattori M."/>
            <person name="Ohkuma M."/>
        </authorList>
    </citation>
    <scope>NUCLEOTIDE SEQUENCE [LARGE SCALE GENOMIC DNA]</scope>
    <source>
        <strain evidence="2">JCM 19241</strain>
    </source>
</reference>
<dbReference type="Proteomes" id="UP000031666">
    <property type="component" value="Unassembled WGS sequence"/>
</dbReference>
<protein>
    <submittedName>
        <fullName evidence="1">Uncharacterized protein</fullName>
    </submittedName>
</protein>
<name>A0A0B8Q3C2_9VIBR</name>
<accession>A0A0B8Q3C2</accession>
<reference evidence="1 2" key="2">
    <citation type="submission" date="2015-01" db="EMBL/GenBank/DDBJ databases">
        <authorList>
            <consortium name="NBRP consortium"/>
            <person name="Sawabe T."/>
            <person name="Meirelles P."/>
            <person name="Feng G."/>
            <person name="Sayaka M."/>
            <person name="Hattori M."/>
            <person name="Ohkuma M."/>
        </authorList>
    </citation>
    <scope>NUCLEOTIDE SEQUENCE [LARGE SCALE GENOMIC DNA]</scope>
    <source>
        <strain evidence="2">JCM 19241</strain>
    </source>
</reference>
<gene>
    <name evidence="1" type="ORF">JCM19241_5311</name>
</gene>
<dbReference type="EMBL" id="BBSC01000002">
    <property type="protein sequence ID" value="GAM74115.1"/>
    <property type="molecule type" value="Genomic_DNA"/>
</dbReference>
<evidence type="ECO:0000313" key="2">
    <source>
        <dbReference type="Proteomes" id="UP000031666"/>
    </source>
</evidence>
<dbReference type="AlphaFoldDB" id="A0A0B8Q3C2"/>
<sequence>MALIAGSAHANTLYQVKANVTEHGQEISFPAVEVQDNGQPVRTQADGCTYIATLNQYIQNTLTITATMVCSDETTVMPVMILRAASDSASYELEDEGKVLWKYSVEVESVQ</sequence>
<evidence type="ECO:0000313" key="1">
    <source>
        <dbReference type="EMBL" id="GAM74115.1"/>
    </source>
</evidence>